<dbReference type="PROSITE" id="PS00108">
    <property type="entry name" value="PROTEIN_KINASE_ST"/>
    <property type="match status" value="1"/>
</dbReference>
<evidence type="ECO:0000256" key="1">
    <source>
        <dbReference type="ARBA" id="ARBA00022741"/>
    </source>
</evidence>
<dbReference type="GO" id="GO:0005829">
    <property type="term" value="C:cytosol"/>
    <property type="evidence" value="ECO:0007669"/>
    <property type="project" value="TreeGrafter"/>
</dbReference>
<feature type="domain" description="Protein kinase" evidence="6">
    <location>
        <begin position="128"/>
        <end position="435"/>
    </location>
</feature>
<dbReference type="Gene3D" id="1.10.510.10">
    <property type="entry name" value="Transferase(Phosphotransferase) domain 1"/>
    <property type="match status" value="1"/>
</dbReference>
<keyword evidence="1 3" id="KW-0547">Nucleotide-binding</keyword>
<feature type="region of interest" description="Disordered" evidence="5">
    <location>
        <begin position="1"/>
        <end position="52"/>
    </location>
</feature>
<keyword evidence="4" id="KW-0723">Serine/threonine-protein kinase</keyword>
<dbReference type="STRING" id="1353952.A0A165FFA0"/>
<evidence type="ECO:0000256" key="3">
    <source>
        <dbReference type="PROSITE-ProRule" id="PRU10141"/>
    </source>
</evidence>
<keyword evidence="2 3" id="KW-0067">ATP-binding</keyword>
<dbReference type="PROSITE" id="PS50011">
    <property type="entry name" value="PROTEIN_KINASE_DOM"/>
    <property type="match status" value="1"/>
</dbReference>
<comment type="similarity">
    <text evidence="4">Belongs to the protein kinase superfamily.</text>
</comment>
<proteinExistence type="inferred from homology"/>
<dbReference type="OrthoDB" id="10252171at2759"/>
<dbReference type="PROSITE" id="PS00107">
    <property type="entry name" value="PROTEIN_KINASE_ATP"/>
    <property type="match status" value="1"/>
</dbReference>
<dbReference type="SMART" id="SM00220">
    <property type="entry name" value="S_TKc"/>
    <property type="match status" value="1"/>
</dbReference>
<dbReference type="GO" id="GO:0045719">
    <property type="term" value="P:negative regulation of glycogen biosynthetic process"/>
    <property type="evidence" value="ECO:0007669"/>
    <property type="project" value="TreeGrafter"/>
</dbReference>
<dbReference type="Gene3D" id="3.30.200.20">
    <property type="entry name" value="Phosphorylase Kinase, domain 1"/>
    <property type="match status" value="1"/>
</dbReference>
<feature type="binding site" evidence="3">
    <location>
        <position position="162"/>
    </location>
    <ligand>
        <name>ATP</name>
        <dbReference type="ChEBI" id="CHEBI:30616"/>
    </ligand>
</feature>
<reference evidence="7 8" key="1">
    <citation type="journal article" date="2016" name="Mol. Biol. Evol.">
        <title>Comparative Genomics of Early-Diverging Mushroom-Forming Fungi Provides Insights into the Origins of Lignocellulose Decay Capabilities.</title>
        <authorList>
            <person name="Nagy L.G."/>
            <person name="Riley R."/>
            <person name="Tritt A."/>
            <person name="Adam C."/>
            <person name="Daum C."/>
            <person name="Floudas D."/>
            <person name="Sun H."/>
            <person name="Yadav J.S."/>
            <person name="Pangilinan J."/>
            <person name="Larsson K.H."/>
            <person name="Matsuura K."/>
            <person name="Barry K."/>
            <person name="Labutti K."/>
            <person name="Kuo R."/>
            <person name="Ohm R.A."/>
            <person name="Bhattacharya S.S."/>
            <person name="Shirouzu T."/>
            <person name="Yoshinaga Y."/>
            <person name="Martin F.M."/>
            <person name="Grigoriev I.V."/>
            <person name="Hibbett D.S."/>
        </authorList>
    </citation>
    <scope>NUCLEOTIDE SEQUENCE [LARGE SCALE GENOMIC DNA]</scope>
    <source>
        <strain evidence="7 8">HHB12733</strain>
    </source>
</reference>
<evidence type="ECO:0000256" key="4">
    <source>
        <dbReference type="RuleBase" id="RU000304"/>
    </source>
</evidence>
<protein>
    <submittedName>
        <fullName evidence="7">Pkinase-domain-containing protein</fullName>
    </submittedName>
</protein>
<dbReference type="Proteomes" id="UP000076842">
    <property type="component" value="Unassembled WGS sequence"/>
</dbReference>
<dbReference type="PANTHER" id="PTHR24346">
    <property type="entry name" value="MAP/MICROTUBULE AFFINITY-REGULATING KINASE"/>
    <property type="match status" value="1"/>
</dbReference>
<dbReference type="EMBL" id="KV423974">
    <property type="protein sequence ID" value="KZT56663.1"/>
    <property type="molecule type" value="Genomic_DNA"/>
</dbReference>
<dbReference type="SUPFAM" id="SSF56112">
    <property type="entry name" value="Protein kinase-like (PK-like)"/>
    <property type="match status" value="2"/>
</dbReference>
<sequence>MFQPQAPGQPPVQLPQLPDAPYTPTGKSPTQATFLHVPSSPFTPPFTPPHTTPLPLPLFEQPKPRPPIQTHLPLPQHFLPPTPTSPALNVPLPLSRPASPPIEPAPLPANLFPAGHRLLPDFLHRYELHASPELGSGGFGFVLLAQKRYGDMHDVAVKFIVKDKMPRHSWILDRDYGMLPIEITVLRLVKHENIVEFIEFFQDDVYFYLVQELHGTPWTSQPTLMPLPPTPTSPMPASPISPTSPYPSLLAAPSGARPTPVRRASYDLFECIERHTRLSEDCARHIFRQVVHAVSYLHALGIYHRDIKDENILIDEAFRVKLIDFGSSAITDTRRPAPFHDRFFGTMNFASPEILMNKPYRAPPAEIWTLGILLHILITGECPFSSTQAAIEGRISQPRKGVFMSRDCEMLVRGCLEVDVDKRLTICEVKRHAWLMRN</sequence>
<dbReference type="GO" id="GO:0004674">
    <property type="term" value="F:protein serine/threonine kinase activity"/>
    <property type="evidence" value="ECO:0007669"/>
    <property type="project" value="UniProtKB-KW"/>
</dbReference>
<evidence type="ECO:0000256" key="5">
    <source>
        <dbReference type="SAM" id="MobiDB-lite"/>
    </source>
</evidence>
<name>A0A165FFA0_9BASI</name>
<evidence type="ECO:0000259" key="6">
    <source>
        <dbReference type="PROSITE" id="PS50011"/>
    </source>
</evidence>
<dbReference type="InterPro" id="IPR000719">
    <property type="entry name" value="Prot_kinase_dom"/>
</dbReference>
<accession>A0A165FFA0</accession>
<dbReference type="InterPro" id="IPR011009">
    <property type="entry name" value="Kinase-like_dom_sf"/>
</dbReference>
<dbReference type="InterPro" id="IPR017441">
    <property type="entry name" value="Protein_kinase_ATP_BS"/>
</dbReference>
<organism evidence="7 8">
    <name type="scientific">Calocera cornea HHB12733</name>
    <dbReference type="NCBI Taxonomy" id="1353952"/>
    <lineage>
        <taxon>Eukaryota</taxon>
        <taxon>Fungi</taxon>
        <taxon>Dikarya</taxon>
        <taxon>Basidiomycota</taxon>
        <taxon>Agaricomycotina</taxon>
        <taxon>Dacrymycetes</taxon>
        <taxon>Dacrymycetales</taxon>
        <taxon>Dacrymycetaceae</taxon>
        <taxon>Calocera</taxon>
    </lineage>
</organism>
<feature type="compositionally biased region" description="Pro residues" evidence="5">
    <location>
        <begin position="41"/>
        <end position="52"/>
    </location>
</feature>
<dbReference type="InterPro" id="IPR008271">
    <property type="entry name" value="Ser/Thr_kinase_AS"/>
</dbReference>
<dbReference type="AlphaFoldDB" id="A0A165FFA0"/>
<dbReference type="InParanoid" id="A0A165FFA0"/>
<gene>
    <name evidence="7" type="ORF">CALCODRAFT_435415</name>
</gene>
<keyword evidence="8" id="KW-1185">Reference proteome</keyword>
<evidence type="ECO:0000313" key="7">
    <source>
        <dbReference type="EMBL" id="KZT56663.1"/>
    </source>
</evidence>
<evidence type="ECO:0000313" key="8">
    <source>
        <dbReference type="Proteomes" id="UP000076842"/>
    </source>
</evidence>
<keyword evidence="7" id="KW-0418">Kinase</keyword>
<dbReference type="PRINTS" id="PR01217">
    <property type="entry name" value="PRICHEXTENSN"/>
</dbReference>
<dbReference type="PANTHER" id="PTHR24346:SF72">
    <property type="entry name" value="CAMK PROTEIN KINASE"/>
    <property type="match status" value="1"/>
</dbReference>
<dbReference type="GO" id="GO:0035556">
    <property type="term" value="P:intracellular signal transduction"/>
    <property type="evidence" value="ECO:0007669"/>
    <property type="project" value="TreeGrafter"/>
</dbReference>
<keyword evidence="7" id="KW-0808">Transferase</keyword>
<evidence type="ECO:0000256" key="2">
    <source>
        <dbReference type="ARBA" id="ARBA00022840"/>
    </source>
</evidence>
<dbReference type="GO" id="GO:0005524">
    <property type="term" value="F:ATP binding"/>
    <property type="evidence" value="ECO:0007669"/>
    <property type="project" value="UniProtKB-UniRule"/>
</dbReference>
<dbReference type="GO" id="GO:0005634">
    <property type="term" value="C:nucleus"/>
    <property type="evidence" value="ECO:0007669"/>
    <property type="project" value="TreeGrafter"/>
</dbReference>
<dbReference type="Pfam" id="PF00069">
    <property type="entry name" value="Pkinase"/>
    <property type="match status" value="2"/>
</dbReference>